<protein>
    <recommendedName>
        <fullName evidence="1">Dynamin N-terminal domain-containing protein</fullName>
    </recommendedName>
</protein>
<dbReference type="InterPro" id="IPR053082">
    <property type="entry name" value="Nuclear_GTPase_SLIP-GC"/>
</dbReference>
<evidence type="ECO:0000313" key="2">
    <source>
        <dbReference type="EMBL" id="ELR25658.1"/>
    </source>
</evidence>
<dbReference type="Pfam" id="PF00350">
    <property type="entry name" value="Dynamin_N"/>
    <property type="match status" value="1"/>
</dbReference>
<dbReference type="InterPro" id="IPR045063">
    <property type="entry name" value="Dynamin_N"/>
</dbReference>
<evidence type="ECO:0000313" key="3">
    <source>
        <dbReference type="Proteomes" id="UP000011083"/>
    </source>
</evidence>
<dbReference type="Gene3D" id="3.40.50.300">
    <property type="entry name" value="P-loop containing nucleotide triphosphate hydrolases"/>
    <property type="match status" value="1"/>
</dbReference>
<keyword evidence="3" id="KW-1185">Reference proteome</keyword>
<dbReference type="GeneID" id="14926724"/>
<dbReference type="PANTHER" id="PTHR47308">
    <property type="entry name" value="NUCLEAR GTPASE SLIP-GC"/>
    <property type="match status" value="1"/>
</dbReference>
<dbReference type="GO" id="GO:0003924">
    <property type="term" value="F:GTPase activity"/>
    <property type="evidence" value="ECO:0007669"/>
    <property type="project" value="TreeGrafter"/>
</dbReference>
<dbReference type="SUPFAM" id="SSF52540">
    <property type="entry name" value="P-loop containing nucleoside triphosphate hydrolases"/>
    <property type="match status" value="1"/>
</dbReference>
<feature type="domain" description="Dynamin N-terminal" evidence="1">
    <location>
        <begin position="83"/>
        <end position="128"/>
    </location>
</feature>
<sequence>MVHKVDEPPEEALQRLLAYVKDKLQEPLERKYNAACNTFHTKPTDAAGMVNKVRASTNPEWLKVLPYLQDMILCAKEAKGRRIGFYGEHSIGKSSLINTILGDNLLPMSASSTCTAAVLEIMPWDRPHYLVSIYFVSPEEWDLEIEMARNLSTVTSANTLPGR</sequence>
<dbReference type="PANTHER" id="PTHR47308:SF1">
    <property type="entry name" value="NUCLEAR GTPASE SLIP-GC"/>
    <property type="match status" value="1"/>
</dbReference>
<dbReference type="EMBL" id="KB007797">
    <property type="protein sequence ID" value="ELR25658.1"/>
    <property type="molecule type" value="Genomic_DNA"/>
</dbReference>
<dbReference type="RefSeq" id="XP_004358091.1">
    <property type="nucleotide sequence ID" value="XM_004358034.1"/>
</dbReference>
<evidence type="ECO:0000259" key="1">
    <source>
        <dbReference type="Pfam" id="PF00350"/>
    </source>
</evidence>
<name>L8HLX7_ACACF</name>
<organism evidence="2 3">
    <name type="scientific">Acanthamoeba castellanii (strain ATCC 30010 / Neff)</name>
    <dbReference type="NCBI Taxonomy" id="1257118"/>
    <lineage>
        <taxon>Eukaryota</taxon>
        <taxon>Amoebozoa</taxon>
        <taxon>Discosea</taxon>
        <taxon>Longamoebia</taxon>
        <taxon>Centramoebida</taxon>
        <taxon>Acanthamoebidae</taxon>
        <taxon>Acanthamoeba</taxon>
    </lineage>
</organism>
<dbReference type="Proteomes" id="UP000011083">
    <property type="component" value="Unassembled WGS sequence"/>
</dbReference>
<dbReference type="InterPro" id="IPR027417">
    <property type="entry name" value="P-loop_NTPase"/>
</dbReference>
<proteinExistence type="predicted"/>
<dbReference type="AlphaFoldDB" id="L8HLX7"/>
<dbReference type="KEGG" id="acan:ACA1_119460"/>
<accession>L8HLX7</accession>
<dbReference type="VEuPathDB" id="AmoebaDB:ACA1_119460"/>
<dbReference type="OrthoDB" id="3598281at2759"/>
<gene>
    <name evidence="2" type="ORF">ACA1_119460</name>
</gene>
<reference evidence="2 3" key="1">
    <citation type="journal article" date="2013" name="Genome Biol.">
        <title>Genome of Acanthamoeba castellanii highlights extensive lateral gene transfer and early evolution of tyrosine kinase signaling.</title>
        <authorList>
            <person name="Clarke M."/>
            <person name="Lohan A.J."/>
            <person name="Liu B."/>
            <person name="Lagkouvardos I."/>
            <person name="Roy S."/>
            <person name="Zafar N."/>
            <person name="Bertelli C."/>
            <person name="Schilde C."/>
            <person name="Kianianmomeni A."/>
            <person name="Burglin T.R."/>
            <person name="Frech C."/>
            <person name="Turcotte B."/>
            <person name="Kopec K.O."/>
            <person name="Synnott J.M."/>
            <person name="Choo C."/>
            <person name="Paponov I."/>
            <person name="Finkler A."/>
            <person name="Soon Heng Tan C."/>
            <person name="Hutchins A.P."/>
            <person name="Weinmeier T."/>
            <person name="Rattei T."/>
            <person name="Chu J.S."/>
            <person name="Gimenez G."/>
            <person name="Irimia M."/>
            <person name="Rigden D.J."/>
            <person name="Fitzpatrick D.A."/>
            <person name="Lorenzo-Morales J."/>
            <person name="Bateman A."/>
            <person name="Chiu C.H."/>
            <person name="Tang P."/>
            <person name="Hegemann P."/>
            <person name="Fromm H."/>
            <person name="Raoult D."/>
            <person name="Greub G."/>
            <person name="Miranda-Saavedra D."/>
            <person name="Chen N."/>
            <person name="Nash P."/>
            <person name="Ginger M.L."/>
            <person name="Horn M."/>
            <person name="Schaap P."/>
            <person name="Caler L."/>
            <person name="Loftus B."/>
        </authorList>
    </citation>
    <scope>NUCLEOTIDE SEQUENCE [LARGE SCALE GENOMIC DNA]</scope>
    <source>
        <strain evidence="2 3">Neff</strain>
    </source>
</reference>